<dbReference type="PIRSF" id="PIRSF009467">
    <property type="entry name" value="Ureas_acces_UreF"/>
    <property type="match status" value="1"/>
</dbReference>
<comment type="subcellular location">
    <subcellularLocation>
        <location evidence="3">Cytoplasm</location>
    </subcellularLocation>
</comment>
<proteinExistence type="inferred from homology"/>
<keyword evidence="5" id="KW-1185">Reference proteome</keyword>
<evidence type="ECO:0000313" key="4">
    <source>
        <dbReference type="EMBL" id="TSH95556.1"/>
    </source>
</evidence>
<accession>A0A556ARK0</accession>
<comment type="subunit">
    <text evidence="3">UreD, UreF and UreG form a complex that acts as a GTP-hydrolysis-dependent molecular chaperone, activating the urease apoprotein by helping to assemble the nickel containing metallocenter of UreC. The UreE protein probably delivers the nickel.</text>
</comment>
<dbReference type="Proteomes" id="UP000318405">
    <property type="component" value="Unassembled WGS sequence"/>
</dbReference>
<organism evidence="4 5">
    <name type="scientific">Verticiella sediminum</name>
    <dbReference type="NCBI Taxonomy" id="1247510"/>
    <lineage>
        <taxon>Bacteria</taxon>
        <taxon>Pseudomonadati</taxon>
        <taxon>Pseudomonadota</taxon>
        <taxon>Betaproteobacteria</taxon>
        <taxon>Burkholderiales</taxon>
        <taxon>Alcaligenaceae</taxon>
        <taxon>Verticiella</taxon>
    </lineage>
</organism>
<dbReference type="Gene3D" id="1.10.4190.10">
    <property type="entry name" value="Urease accessory protein UreF"/>
    <property type="match status" value="1"/>
</dbReference>
<dbReference type="OrthoDB" id="9798772at2"/>
<dbReference type="HAMAP" id="MF_01385">
    <property type="entry name" value="UreF"/>
    <property type="match status" value="1"/>
</dbReference>
<dbReference type="GO" id="GO:0005737">
    <property type="term" value="C:cytoplasm"/>
    <property type="evidence" value="ECO:0007669"/>
    <property type="project" value="UniProtKB-SubCell"/>
</dbReference>
<keyword evidence="3" id="KW-0963">Cytoplasm</keyword>
<dbReference type="InterPro" id="IPR002639">
    <property type="entry name" value="UreF"/>
</dbReference>
<comment type="caution">
    <text evidence="4">The sequence shown here is derived from an EMBL/GenBank/DDBJ whole genome shotgun (WGS) entry which is preliminary data.</text>
</comment>
<keyword evidence="2 3" id="KW-0143">Chaperone</keyword>
<dbReference type="PANTHER" id="PTHR33620:SF1">
    <property type="entry name" value="UREASE ACCESSORY PROTEIN F"/>
    <property type="match status" value="1"/>
</dbReference>
<name>A0A556ARK0_9BURK</name>
<protein>
    <recommendedName>
        <fullName evidence="3">Urease accessory protein UreF</fullName>
    </recommendedName>
</protein>
<evidence type="ECO:0000256" key="3">
    <source>
        <dbReference type="HAMAP-Rule" id="MF_01385"/>
    </source>
</evidence>
<dbReference type="GO" id="GO:0016151">
    <property type="term" value="F:nickel cation binding"/>
    <property type="evidence" value="ECO:0007669"/>
    <property type="project" value="UniProtKB-UniRule"/>
</dbReference>
<dbReference type="Pfam" id="PF01730">
    <property type="entry name" value="UreF"/>
    <property type="match status" value="1"/>
</dbReference>
<dbReference type="PANTHER" id="PTHR33620">
    <property type="entry name" value="UREASE ACCESSORY PROTEIN F"/>
    <property type="match status" value="1"/>
</dbReference>
<dbReference type="RefSeq" id="WP_143948251.1">
    <property type="nucleotide sequence ID" value="NZ_BAABMB010000002.1"/>
</dbReference>
<reference evidence="4 5" key="1">
    <citation type="submission" date="2019-07" db="EMBL/GenBank/DDBJ databases">
        <title>Qingshengfaniella alkalisoli gen. nov., sp. nov., isolated from saline soil.</title>
        <authorList>
            <person name="Xu L."/>
            <person name="Huang X.-X."/>
            <person name="Sun J.-Q."/>
        </authorList>
    </citation>
    <scope>NUCLEOTIDE SEQUENCE [LARGE SCALE GENOMIC DNA]</scope>
    <source>
        <strain evidence="4 5">DSM 27279</strain>
    </source>
</reference>
<comment type="similarity">
    <text evidence="3">Belongs to the UreF family.</text>
</comment>
<dbReference type="EMBL" id="VLTJ01000021">
    <property type="protein sequence ID" value="TSH95556.1"/>
    <property type="molecule type" value="Genomic_DNA"/>
</dbReference>
<dbReference type="InterPro" id="IPR038277">
    <property type="entry name" value="UreF_sf"/>
</dbReference>
<sequence length="235" mass="24529">MPLRAEPDTAASGLALAGLLQLVSPALPIGGFSYSQGLEAAADAGLVCDAASAGQWIAGGLEVLARGEATMLVRQFDAWQRGDFAAVGDGNDTLLAWRESAEFRLETEQMGGSLARLAGELGLGSDAERAALARLRPIALATAFAYAALALGVNRTDCVLGWLYAWLENQVAAAIKAVPLGQLAGQRMLHGLRAAVVDAAHRAGSADDAQISTFAPQLAILSARHETQYSRLFRS</sequence>
<comment type="function">
    <text evidence="3">Required for maturation of urease via the functional incorporation of the urease nickel metallocenter.</text>
</comment>
<dbReference type="AlphaFoldDB" id="A0A556ARK0"/>
<keyword evidence="1 3" id="KW-0996">Nickel insertion</keyword>
<evidence type="ECO:0000256" key="2">
    <source>
        <dbReference type="ARBA" id="ARBA00023186"/>
    </source>
</evidence>
<evidence type="ECO:0000313" key="5">
    <source>
        <dbReference type="Proteomes" id="UP000318405"/>
    </source>
</evidence>
<evidence type="ECO:0000256" key="1">
    <source>
        <dbReference type="ARBA" id="ARBA00022988"/>
    </source>
</evidence>
<gene>
    <name evidence="3" type="primary">ureF</name>
    <name evidence="4" type="ORF">FOZ76_10695</name>
</gene>